<dbReference type="GO" id="GO:0090729">
    <property type="term" value="F:toxin activity"/>
    <property type="evidence" value="ECO:0007669"/>
    <property type="project" value="UniProtKB-KW"/>
</dbReference>
<protein>
    <recommendedName>
        <fullName evidence="5">Ribonuclease VapC</fullName>
        <shortName evidence="5">RNase VapC</shortName>
        <ecNumber evidence="5">3.1.-.-</ecNumber>
    </recommendedName>
    <alternativeName>
        <fullName evidence="5">Toxin VapC</fullName>
    </alternativeName>
</protein>
<keyword evidence="8" id="KW-1185">Reference proteome</keyword>
<dbReference type="InterPro" id="IPR022907">
    <property type="entry name" value="VapC_family"/>
</dbReference>
<comment type="cofactor">
    <cofactor evidence="5">
        <name>Mg(2+)</name>
        <dbReference type="ChEBI" id="CHEBI:18420"/>
    </cofactor>
</comment>
<comment type="similarity">
    <text evidence="5">Belongs to the PINc/VapC protein family.</text>
</comment>
<name>A0A3G2R972_9FIRM</name>
<dbReference type="GO" id="GO:0016787">
    <property type="term" value="F:hydrolase activity"/>
    <property type="evidence" value="ECO:0007669"/>
    <property type="project" value="UniProtKB-KW"/>
</dbReference>
<evidence type="ECO:0000256" key="5">
    <source>
        <dbReference type="HAMAP-Rule" id="MF_00265"/>
    </source>
</evidence>
<dbReference type="InterPro" id="IPR002716">
    <property type="entry name" value="PIN_dom"/>
</dbReference>
<keyword evidence="3 5" id="KW-0479">Metal-binding</keyword>
<dbReference type="SUPFAM" id="SSF88723">
    <property type="entry name" value="PIN domain-like"/>
    <property type="match status" value="1"/>
</dbReference>
<evidence type="ECO:0000256" key="1">
    <source>
        <dbReference type="ARBA" id="ARBA00022649"/>
    </source>
</evidence>
<proteinExistence type="inferred from homology"/>
<dbReference type="HAMAP" id="MF_00265">
    <property type="entry name" value="VapC_Nob1"/>
    <property type="match status" value="1"/>
</dbReference>
<feature type="binding site" evidence="5">
    <location>
        <position position="6"/>
    </location>
    <ligand>
        <name>Mg(2+)</name>
        <dbReference type="ChEBI" id="CHEBI:18420"/>
    </ligand>
</feature>
<dbReference type="InterPro" id="IPR029060">
    <property type="entry name" value="PIN-like_dom_sf"/>
</dbReference>
<keyword evidence="5" id="KW-0800">Toxin</keyword>
<dbReference type="PANTHER" id="PTHR42188:SF1">
    <property type="entry name" value="23S RRNA-SPECIFIC ENDONUCLEASE VAPC20"/>
    <property type="match status" value="1"/>
</dbReference>
<dbReference type="EMBL" id="CP033169">
    <property type="protein sequence ID" value="AYO31568.1"/>
    <property type="molecule type" value="Genomic_DNA"/>
</dbReference>
<sequence>MIVFVDTSAIAALLIKNDSNHLLSVDILKRLTEQGAELIISNFIVAETYNLLSARTHPSLARRWFLTNTWNVESVTDADEKSAKSIIEKYEGKDFSYTDATSFAMIKRLNIDRAFTFDHHFEQYGINNKVTLVAV</sequence>
<dbReference type="KEGG" id="bacg:D2962_14030"/>
<dbReference type="InterPro" id="IPR039018">
    <property type="entry name" value="VapC20-like"/>
</dbReference>
<organism evidence="7 8">
    <name type="scientific">Biomaibacter acetigenes</name>
    <dbReference type="NCBI Taxonomy" id="2316383"/>
    <lineage>
        <taxon>Bacteria</taxon>
        <taxon>Bacillati</taxon>
        <taxon>Bacillota</taxon>
        <taxon>Clostridia</taxon>
        <taxon>Thermosediminibacterales</taxon>
        <taxon>Tepidanaerobacteraceae</taxon>
        <taxon>Biomaibacter</taxon>
    </lineage>
</organism>
<dbReference type="PANTHER" id="PTHR42188">
    <property type="entry name" value="23S RRNA-SPECIFIC ENDONUCLEASE VAPC20"/>
    <property type="match status" value="1"/>
</dbReference>
<evidence type="ECO:0000313" key="8">
    <source>
        <dbReference type="Proteomes" id="UP000280960"/>
    </source>
</evidence>
<evidence type="ECO:0000256" key="4">
    <source>
        <dbReference type="ARBA" id="ARBA00022801"/>
    </source>
</evidence>
<accession>A0A3G2R972</accession>
<evidence type="ECO:0000256" key="3">
    <source>
        <dbReference type="ARBA" id="ARBA00022723"/>
    </source>
</evidence>
<dbReference type="GO" id="GO:0000287">
    <property type="term" value="F:magnesium ion binding"/>
    <property type="evidence" value="ECO:0007669"/>
    <property type="project" value="UniProtKB-UniRule"/>
</dbReference>
<gene>
    <name evidence="5" type="primary">vapC</name>
    <name evidence="7" type="ORF">D2962_14030</name>
</gene>
<comment type="function">
    <text evidence="5">Toxic component of a toxin-antitoxin (TA) system. An RNase.</text>
</comment>
<feature type="domain" description="PIN" evidence="6">
    <location>
        <begin position="3"/>
        <end position="125"/>
    </location>
</feature>
<keyword evidence="1 5" id="KW-1277">Toxin-antitoxin system</keyword>
<evidence type="ECO:0000256" key="2">
    <source>
        <dbReference type="ARBA" id="ARBA00022722"/>
    </source>
</evidence>
<keyword evidence="2 5" id="KW-0540">Nuclease</keyword>
<dbReference type="RefSeq" id="WP_122015349.1">
    <property type="nucleotide sequence ID" value="NZ_CP033169.1"/>
</dbReference>
<dbReference type="Proteomes" id="UP000280960">
    <property type="component" value="Chromosome"/>
</dbReference>
<dbReference type="AlphaFoldDB" id="A0A3G2R972"/>
<dbReference type="Gene3D" id="3.40.50.1010">
    <property type="entry name" value="5'-nuclease"/>
    <property type="match status" value="1"/>
</dbReference>
<reference evidence="7 8" key="1">
    <citation type="submission" date="2018-10" db="EMBL/GenBank/DDBJ databases">
        <authorList>
            <person name="Zhang X."/>
        </authorList>
    </citation>
    <scope>NUCLEOTIDE SEQUENCE [LARGE SCALE GENOMIC DNA]</scope>
    <source>
        <strain evidence="7 8">SK-G1</strain>
    </source>
</reference>
<dbReference type="GO" id="GO:0004521">
    <property type="term" value="F:RNA endonuclease activity"/>
    <property type="evidence" value="ECO:0007669"/>
    <property type="project" value="InterPro"/>
</dbReference>
<evidence type="ECO:0000313" key="7">
    <source>
        <dbReference type="EMBL" id="AYO31568.1"/>
    </source>
</evidence>
<feature type="binding site" evidence="5">
    <location>
        <position position="99"/>
    </location>
    <ligand>
        <name>Mg(2+)</name>
        <dbReference type="ChEBI" id="CHEBI:18420"/>
    </ligand>
</feature>
<dbReference type="Pfam" id="PF01850">
    <property type="entry name" value="PIN"/>
    <property type="match status" value="1"/>
</dbReference>
<dbReference type="EC" id="3.1.-.-" evidence="5"/>
<keyword evidence="4 5" id="KW-0378">Hydrolase</keyword>
<evidence type="ECO:0000259" key="6">
    <source>
        <dbReference type="Pfam" id="PF01850"/>
    </source>
</evidence>
<dbReference type="GO" id="GO:0016075">
    <property type="term" value="P:rRNA catabolic process"/>
    <property type="evidence" value="ECO:0007669"/>
    <property type="project" value="TreeGrafter"/>
</dbReference>
<keyword evidence="5" id="KW-0460">Magnesium</keyword>